<keyword evidence="1" id="KW-0812">Transmembrane</keyword>
<comment type="caution">
    <text evidence="2">The sequence shown here is derived from an EMBL/GenBank/DDBJ whole genome shotgun (WGS) entry which is preliminary data.</text>
</comment>
<sequence length="395" mass="42926">MELLEPKKQPPKKPPNPFFRFLAFLVTVAMVLGAVFLVANRDKFNLDGLRRWFSYRSISRSDTGQAESFQYDGGTSCSFATLDGGLLVCSTNSIRLYGGNGTVYLDETVSMEHPVVESNDSAALVYDAGGTALCLISDTEQVFRLSLEEGSRILSARLHEDGWMTVTAQESGYKGVVTVYNDQQEPKLRINLSSRFVTDAVLSPDHQTVALISAGVNAAAYESRVDFYRVNRSEDDVEPDFTCSLGDQVALDLRWTENGIWVLGDSALFLVSGSGDLKSTYGFAGRYLKSYTLGGDGYAVLLLGKYRAGTDAELLVIEPDGSVSASLAVNDQIFGLSAAGRYIAVLSSGALNIYTPALEVYRTLETTQGARQILQRADGSTMLINANTAHLYVPN</sequence>
<keyword evidence="1" id="KW-1133">Transmembrane helix</keyword>
<protein>
    <submittedName>
        <fullName evidence="2">Uncharacterized protein</fullName>
    </submittedName>
</protein>
<accession>A0A9D1RSL2</accession>
<dbReference type="EMBL" id="DXGA01000055">
    <property type="protein sequence ID" value="HIW93394.1"/>
    <property type="molecule type" value="Genomic_DNA"/>
</dbReference>
<dbReference type="SUPFAM" id="SSF50969">
    <property type="entry name" value="YVTN repeat-like/Quinoprotein amine dehydrogenase"/>
    <property type="match status" value="1"/>
</dbReference>
<reference evidence="2" key="2">
    <citation type="submission" date="2021-04" db="EMBL/GenBank/DDBJ databases">
        <authorList>
            <person name="Gilroy R."/>
        </authorList>
    </citation>
    <scope>NUCLEOTIDE SEQUENCE</scope>
    <source>
        <strain evidence="2">ChiGjej6B6-1540</strain>
    </source>
</reference>
<evidence type="ECO:0000313" key="2">
    <source>
        <dbReference type="EMBL" id="HIW93394.1"/>
    </source>
</evidence>
<evidence type="ECO:0000256" key="1">
    <source>
        <dbReference type="SAM" id="Phobius"/>
    </source>
</evidence>
<gene>
    <name evidence="2" type="ORF">H9868_02515</name>
</gene>
<dbReference type="AlphaFoldDB" id="A0A9D1RSL2"/>
<reference evidence="2" key="1">
    <citation type="journal article" date="2021" name="PeerJ">
        <title>Extensive microbial diversity within the chicken gut microbiome revealed by metagenomics and culture.</title>
        <authorList>
            <person name="Gilroy R."/>
            <person name="Ravi A."/>
            <person name="Getino M."/>
            <person name="Pursley I."/>
            <person name="Horton D.L."/>
            <person name="Alikhan N.F."/>
            <person name="Baker D."/>
            <person name="Gharbi K."/>
            <person name="Hall N."/>
            <person name="Watson M."/>
            <person name="Adriaenssens E.M."/>
            <person name="Foster-Nyarko E."/>
            <person name="Jarju S."/>
            <person name="Secka A."/>
            <person name="Antonio M."/>
            <person name="Oren A."/>
            <person name="Chaudhuri R.R."/>
            <person name="La Ragione R."/>
            <person name="Hildebrand F."/>
            <person name="Pallen M.J."/>
        </authorList>
    </citation>
    <scope>NUCLEOTIDE SEQUENCE</scope>
    <source>
        <strain evidence="2">ChiGjej6B6-1540</strain>
    </source>
</reference>
<dbReference type="Pfam" id="PF18975">
    <property type="entry name" value="DUF5711"/>
    <property type="match status" value="1"/>
</dbReference>
<proteinExistence type="predicted"/>
<dbReference type="InterPro" id="IPR043765">
    <property type="entry name" value="DUF5711"/>
</dbReference>
<name>A0A9D1RSL2_9FIRM</name>
<feature type="transmembrane region" description="Helical" evidence="1">
    <location>
        <begin position="21"/>
        <end position="39"/>
    </location>
</feature>
<dbReference type="Proteomes" id="UP000824192">
    <property type="component" value="Unassembled WGS sequence"/>
</dbReference>
<keyword evidence="1" id="KW-0472">Membrane</keyword>
<organism evidence="2 3">
    <name type="scientific">Candidatus Flavonifractor merdipullorum</name>
    <dbReference type="NCBI Taxonomy" id="2838590"/>
    <lineage>
        <taxon>Bacteria</taxon>
        <taxon>Bacillati</taxon>
        <taxon>Bacillota</taxon>
        <taxon>Clostridia</taxon>
        <taxon>Eubacteriales</taxon>
        <taxon>Oscillospiraceae</taxon>
        <taxon>Flavonifractor</taxon>
    </lineage>
</organism>
<dbReference type="InterPro" id="IPR011044">
    <property type="entry name" value="Quino_amine_DH_bsu"/>
</dbReference>
<evidence type="ECO:0000313" key="3">
    <source>
        <dbReference type="Proteomes" id="UP000824192"/>
    </source>
</evidence>